<comment type="subcellular location">
    <subcellularLocation>
        <location evidence="1">Cell membrane</location>
        <topology evidence="1">Multi-pass membrane protein</topology>
    </subcellularLocation>
</comment>
<dbReference type="Pfam" id="PF03772">
    <property type="entry name" value="Competence"/>
    <property type="match status" value="1"/>
</dbReference>
<dbReference type="InterPro" id="IPR036866">
    <property type="entry name" value="RibonucZ/Hydroxyglut_hydro"/>
</dbReference>
<feature type="domain" description="Metallo-beta-lactamase" evidence="7">
    <location>
        <begin position="517"/>
        <end position="697"/>
    </location>
</feature>
<dbReference type="CDD" id="cd07731">
    <property type="entry name" value="ComA-like_MBL-fold"/>
    <property type="match status" value="1"/>
</dbReference>
<evidence type="ECO:0000259" key="7">
    <source>
        <dbReference type="SMART" id="SM00849"/>
    </source>
</evidence>
<name>A0A376BTD7_9NEIS</name>
<dbReference type="InterPro" id="IPR004477">
    <property type="entry name" value="ComEC_N"/>
</dbReference>
<protein>
    <submittedName>
        <fullName evidence="8">ComEC family competence protein</fullName>
    </submittedName>
</protein>
<keyword evidence="3 6" id="KW-0812">Transmembrane</keyword>
<dbReference type="NCBIfam" id="TIGR00360">
    <property type="entry name" value="ComEC_N-term"/>
    <property type="match status" value="1"/>
</dbReference>
<feature type="transmembrane region" description="Helical" evidence="6">
    <location>
        <begin position="50"/>
        <end position="67"/>
    </location>
</feature>
<dbReference type="SUPFAM" id="SSF56281">
    <property type="entry name" value="Metallo-hydrolase/oxidoreductase"/>
    <property type="match status" value="1"/>
</dbReference>
<dbReference type="InterPro" id="IPR035681">
    <property type="entry name" value="ComA-like_MBL"/>
</dbReference>
<feature type="transmembrane region" description="Helical" evidence="6">
    <location>
        <begin position="27"/>
        <end position="43"/>
    </location>
</feature>
<keyword evidence="4 6" id="KW-1133">Transmembrane helix</keyword>
<evidence type="ECO:0000256" key="5">
    <source>
        <dbReference type="ARBA" id="ARBA00023136"/>
    </source>
</evidence>
<dbReference type="GO" id="GO:0030420">
    <property type="term" value="P:establishment of competence for transformation"/>
    <property type="evidence" value="ECO:0007669"/>
    <property type="project" value="InterPro"/>
</dbReference>
<evidence type="ECO:0000313" key="8">
    <source>
        <dbReference type="EMBL" id="SSY80247.1"/>
    </source>
</evidence>
<feature type="transmembrane region" description="Helical" evidence="6">
    <location>
        <begin position="328"/>
        <end position="353"/>
    </location>
</feature>
<dbReference type="EMBL" id="UFSO01000003">
    <property type="protein sequence ID" value="SSY80247.1"/>
    <property type="molecule type" value="Genomic_DNA"/>
</dbReference>
<keyword evidence="2" id="KW-1003">Cell membrane</keyword>
<organism evidence="8 9">
    <name type="scientific">Alysiella crassa</name>
    <dbReference type="NCBI Taxonomy" id="153491"/>
    <lineage>
        <taxon>Bacteria</taxon>
        <taxon>Pseudomonadati</taxon>
        <taxon>Pseudomonadota</taxon>
        <taxon>Betaproteobacteria</taxon>
        <taxon>Neisseriales</taxon>
        <taxon>Neisseriaceae</taxon>
        <taxon>Alysiella</taxon>
    </lineage>
</organism>
<dbReference type="Gene3D" id="3.60.15.10">
    <property type="entry name" value="Ribonuclease Z/Hydroxyacylglutathione hydrolase-like"/>
    <property type="match status" value="1"/>
</dbReference>
<sequence>MWKNIVLPAFCVGAIAAFFVPAQGVDWLVWLGVLLLVLGFIFYKINQLSWFVLALVAVLLGASYSAIRTQSALSRQWQAAAESTEFHIKITGLPEQNGQGRTRFIAQATAADGRRYRLLFQDYQPREWRVGEHWRVKARVRAPIDMRNAVGFDRQAWALANGVDGMATVGKTRFRLPEHSWAGINGIRAQMVQNWQNVSMVYPQGAALMKALSVGDDSALSAAVWAALRPLGLNHLISISGLHITLIALLAAWISKKIMRLGKMPRRPRVYALAVAWLAAVVYTGLAGFEVPALRSLLMLSVFSWSWWRRGQFSNWQIWWTALAAVLLYQPMAVLAVGFWLSFGLVGALLWVLSFRLPETGERGFWQHRIIVLKQATRAQWAATLIGGVATIYLFGLLPIFSPVVNAFAIPFFSWILTPLALLASAVPSDTLKWLAAGLGEWTIHLLIILGNYLPEAEFAHVPMPLFLLAILGSLILLLPMGLRLKPLSIMMLAAFSLYQPPPVSGSLNATVYDVGQGLSVLIQTPTKNILYDTGTAAAAEFALLPNLRAAGVDELDTLILSHHDDDHDGGFPSLQKNIKIKQIYAGQPEFYPHAQLCVGNWTVDDVRFEFFRLPENLQIHSKDNELSCVLRVSHKGQALLITGDISSATEAQFIEQYGKNLHANVLILAHHGSKSSNSSAWLRAVSPQVGVASSGLGNAFRHPSADVVRRLAALQIQLLRTDLHGGMVFYFTEQGVKYRLLAQDKFWWQSKPF</sequence>
<feature type="transmembrane region" description="Helical" evidence="6">
    <location>
        <begin position="434"/>
        <end position="454"/>
    </location>
</feature>
<evidence type="ECO:0000256" key="3">
    <source>
        <dbReference type="ARBA" id="ARBA00022692"/>
    </source>
</evidence>
<evidence type="ECO:0000256" key="1">
    <source>
        <dbReference type="ARBA" id="ARBA00004651"/>
    </source>
</evidence>
<dbReference type="AlphaFoldDB" id="A0A376BTD7"/>
<reference evidence="8 9" key="1">
    <citation type="submission" date="2018-06" db="EMBL/GenBank/DDBJ databases">
        <authorList>
            <consortium name="Pathogen Informatics"/>
            <person name="Doyle S."/>
        </authorList>
    </citation>
    <scope>NUCLEOTIDE SEQUENCE [LARGE SCALE GENOMIC DNA]</scope>
    <source>
        <strain evidence="8 9">NCTC10283</strain>
    </source>
</reference>
<dbReference type="InterPro" id="IPR025405">
    <property type="entry name" value="DUF4131"/>
</dbReference>
<evidence type="ECO:0000256" key="2">
    <source>
        <dbReference type="ARBA" id="ARBA00022475"/>
    </source>
</evidence>
<evidence type="ECO:0000256" key="6">
    <source>
        <dbReference type="SAM" id="Phobius"/>
    </source>
</evidence>
<feature type="transmembrane region" description="Helical" evidence="6">
    <location>
        <begin position="466"/>
        <end position="483"/>
    </location>
</feature>
<dbReference type="PANTHER" id="PTHR30619">
    <property type="entry name" value="DNA INTERNALIZATION/COMPETENCE PROTEIN COMEC/REC2"/>
    <property type="match status" value="1"/>
</dbReference>
<keyword evidence="9" id="KW-1185">Reference proteome</keyword>
<dbReference type="Pfam" id="PF13567">
    <property type="entry name" value="DUF4131"/>
    <property type="match status" value="1"/>
</dbReference>
<gene>
    <name evidence="8" type="ORF">NCTC10283_01801</name>
</gene>
<keyword evidence="5 6" id="KW-0472">Membrane</keyword>
<dbReference type="InterPro" id="IPR001279">
    <property type="entry name" value="Metallo-B-lactamas"/>
</dbReference>
<dbReference type="NCBIfam" id="TIGR00361">
    <property type="entry name" value="ComEC_Rec2"/>
    <property type="match status" value="1"/>
</dbReference>
<accession>A0A376BTD7</accession>
<dbReference type="Pfam" id="PF00753">
    <property type="entry name" value="Lactamase_B"/>
    <property type="match status" value="1"/>
</dbReference>
<proteinExistence type="predicted"/>
<dbReference type="GO" id="GO:0005886">
    <property type="term" value="C:plasma membrane"/>
    <property type="evidence" value="ECO:0007669"/>
    <property type="project" value="UniProtKB-SubCell"/>
</dbReference>
<dbReference type="OrthoDB" id="9761531at2"/>
<feature type="transmembrane region" description="Helical" evidence="6">
    <location>
        <begin position="275"/>
        <end position="308"/>
    </location>
</feature>
<evidence type="ECO:0000313" key="9">
    <source>
        <dbReference type="Proteomes" id="UP000254209"/>
    </source>
</evidence>
<dbReference type="RefSeq" id="WP_034296274.1">
    <property type="nucleotide sequence ID" value="NZ_CP091519.2"/>
</dbReference>
<feature type="transmembrane region" description="Helical" evidence="6">
    <location>
        <begin position="407"/>
        <end position="427"/>
    </location>
</feature>
<dbReference type="InterPro" id="IPR004797">
    <property type="entry name" value="Competence_ComEC/Rec2"/>
</dbReference>
<dbReference type="STRING" id="1120980.GCA_000745955_00057"/>
<dbReference type="InterPro" id="IPR052159">
    <property type="entry name" value="Competence_DNA_uptake"/>
</dbReference>
<dbReference type="PANTHER" id="PTHR30619:SF1">
    <property type="entry name" value="RECOMBINATION PROTEIN 2"/>
    <property type="match status" value="1"/>
</dbReference>
<dbReference type="SMART" id="SM00849">
    <property type="entry name" value="Lactamase_B"/>
    <property type="match status" value="1"/>
</dbReference>
<evidence type="ECO:0000256" key="4">
    <source>
        <dbReference type="ARBA" id="ARBA00022989"/>
    </source>
</evidence>
<feature type="transmembrane region" description="Helical" evidence="6">
    <location>
        <begin position="381"/>
        <end position="401"/>
    </location>
</feature>
<feature type="transmembrane region" description="Helical" evidence="6">
    <location>
        <begin position="235"/>
        <end position="254"/>
    </location>
</feature>
<dbReference type="Proteomes" id="UP000254209">
    <property type="component" value="Unassembled WGS sequence"/>
</dbReference>